<dbReference type="Proteomes" id="UP001202328">
    <property type="component" value="Unassembled WGS sequence"/>
</dbReference>
<keyword evidence="2" id="KW-1185">Reference proteome</keyword>
<dbReference type="AlphaFoldDB" id="A0AAD4SMN3"/>
<name>A0AAD4SMN3_9MAGN</name>
<organism evidence="1 2">
    <name type="scientific">Papaver atlanticum</name>
    <dbReference type="NCBI Taxonomy" id="357466"/>
    <lineage>
        <taxon>Eukaryota</taxon>
        <taxon>Viridiplantae</taxon>
        <taxon>Streptophyta</taxon>
        <taxon>Embryophyta</taxon>
        <taxon>Tracheophyta</taxon>
        <taxon>Spermatophyta</taxon>
        <taxon>Magnoliopsida</taxon>
        <taxon>Ranunculales</taxon>
        <taxon>Papaveraceae</taxon>
        <taxon>Papaveroideae</taxon>
        <taxon>Papaver</taxon>
    </lineage>
</organism>
<reference evidence="1" key="1">
    <citation type="submission" date="2022-04" db="EMBL/GenBank/DDBJ databases">
        <title>A functionally conserved STORR gene fusion in Papaver species that diverged 16.8 million years ago.</title>
        <authorList>
            <person name="Catania T."/>
        </authorList>
    </citation>
    <scope>NUCLEOTIDE SEQUENCE</scope>
    <source>
        <strain evidence="1">S-188037</strain>
    </source>
</reference>
<accession>A0AAD4SMN3</accession>
<evidence type="ECO:0000313" key="1">
    <source>
        <dbReference type="EMBL" id="KAI3912312.1"/>
    </source>
</evidence>
<evidence type="ECO:0000313" key="2">
    <source>
        <dbReference type="Proteomes" id="UP001202328"/>
    </source>
</evidence>
<comment type="caution">
    <text evidence="1">The sequence shown here is derived from an EMBL/GenBank/DDBJ whole genome shotgun (WGS) entry which is preliminary data.</text>
</comment>
<sequence length="90" mass="9868">MGCLNPVLLSWCSCLLTRRMDSSKGSVLSSLHVLKMLELLQSLNGQIDIAGRIIKGGRNSGFSKLIAVSGCRASNPRSRRRRSKVVELHC</sequence>
<proteinExistence type="predicted"/>
<gene>
    <name evidence="1" type="ORF">MKW98_023181</name>
</gene>
<protein>
    <submittedName>
        <fullName evidence="1">Uncharacterized protein</fullName>
    </submittedName>
</protein>
<dbReference type="EMBL" id="JAJJMB010009803">
    <property type="protein sequence ID" value="KAI3912312.1"/>
    <property type="molecule type" value="Genomic_DNA"/>
</dbReference>